<evidence type="ECO:0000256" key="7">
    <source>
        <dbReference type="ARBA" id="ARBA00023122"/>
    </source>
</evidence>
<keyword evidence="5 11" id="KW-1133">Transmembrane helix</keyword>
<comment type="caution">
    <text evidence="11">Lacks conserved residue(s) required for the propagation of feature annotation.</text>
</comment>
<keyword evidence="2 11" id="KW-0813">Transport</keyword>
<keyword evidence="6 11" id="KW-0406">Ion transport</keyword>
<feature type="transmembrane region" description="Helical" evidence="11">
    <location>
        <begin position="493"/>
        <end position="520"/>
    </location>
</feature>
<evidence type="ECO:0000259" key="13">
    <source>
        <dbReference type="PROSITE" id="PS51371"/>
    </source>
</evidence>
<dbReference type="CDD" id="cd04591">
    <property type="entry name" value="CBS_pair_voltage-gated_CLC_euk_bac"/>
    <property type="match status" value="1"/>
</dbReference>
<evidence type="ECO:0000256" key="1">
    <source>
        <dbReference type="ARBA" id="ARBA00004141"/>
    </source>
</evidence>
<dbReference type="SUPFAM" id="SSF54631">
    <property type="entry name" value="CBS-domain pair"/>
    <property type="match status" value="1"/>
</dbReference>
<feature type="transmembrane region" description="Helical" evidence="11">
    <location>
        <begin position="93"/>
        <end position="114"/>
    </location>
</feature>
<feature type="transmembrane region" description="Helical" evidence="11">
    <location>
        <begin position="375"/>
        <end position="395"/>
    </location>
</feature>
<dbReference type="PROSITE" id="PS51371">
    <property type="entry name" value="CBS"/>
    <property type="match status" value="2"/>
</dbReference>
<dbReference type="AlphaFoldDB" id="A0A7S4UII4"/>
<evidence type="ECO:0000256" key="11">
    <source>
        <dbReference type="RuleBase" id="RU361221"/>
    </source>
</evidence>
<evidence type="ECO:0000256" key="10">
    <source>
        <dbReference type="PROSITE-ProRule" id="PRU00703"/>
    </source>
</evidence>
<dbReference type="InterPro" id="IPR000644">
    <property type="entry name" value="CBS_dom"/>
</dbReference>
<organism evidence="14">
    <name type="scientific">Alexandrium monilatum</name>
    <dbReference type="NCBI Taxonomy" id="311494"/>
    <lineage>
        <taxon>Eukaryota</taxon>
        <taxon>Sar</taxon>
        <taxon>Alveolata</taxon>
        <taxon>Dinophyceae</taxon>
        <taxon>Gonyaulacales</taxon>
        <taxon>Pyrocystaceae</taxon>
        <taxon>Alexandrium</taxon>
    </lineage>
</organism>
<feature type="transmembrane region" description="Helical" evidence="11">
    <location>
        <begin position="249"/>
        <end position="272"/>
    </location>
</feature>
<evidence type="ECO:0000256" key="12">
    <source>
        <dbReference type="SAM" id="MobiDB-lite"/>
    </source>
</evidence>
<evidence type="ECO:0000256" key="2">
    <source>
        <dbReference type="ARBA" id="ARBA00022448"/>
    </source>
</evidence>
<dbReference type="InterPro" id="IPR046342">
    <property type="entry name" value="CBS_dom_sf"/>
</dbReference>
<feature type="compositionally biased region" description="Acidic residues" evidence="12">
    <location>
        <begin position="746"/>
        <end position="769"/>
    </location>
</feature>
<feature type="transmembrane region" description="Helical" evidence="11">
    <location>
        <begin position="193"/>
        <end position="211"/>
    </location>
</feature>
<dbReference type="Pfam" id="PF00654">
    <property type="entry name" value="Voltage_CLC"/>
    <property type="match status" value="1"/>
</dbReference>
<comment type="subcellular location">
    <subcellularLocation>
        <location evidence="1 11">Membrane</location>
        <topology evidence="1 11">Multi-pass membrane protein</topology>
    </subcellularLocation>
</comment>
<feature type="region of interest" description="Disordered" evidence="12">
    <location>
        <begin position="1"/>
        <end position="21"/>
    </location>
</feature>
<feature type="transmembrane region" description="Helical" evidence="11">
    <location>
        <begin position="462"/>
        <end position="481"/>
    </location>
</feature>
<protein>
    <recommendedName>
        <fullName evidence="11">Chloride channel protein</fullName>
    </recommendedName>
</protein>
<dbReference type="SMART" id="SM00116">
    <property type="entry name" value="CBS"/>
    <property type="match status" value="2"/>
</dbReference>
<dbReference type="PANTHER" id="PTHR11689">
    <property type="entry name" value="CHLORIDE CHANNEL PROTEIN CLC FAMILY MEMBER"/>
    <property type="match status" value="1"/>
</dbReference>
<gene>
    <name evidence="14" type="ORF">AMON00008_LOCUS21845</name>
</gene>
<evidence type="ECO:0000313" key="14">
    <source>
        <dbReference type="EMBL" id="CAE4586305.1"/>
    </source>
</evidence>
<feature type="transmembrane region" description="Helical" evidence="11">
    <location>
        <begin position="151"/>
        <end position="173"/>
    </location>
</feature>
<dbReference type="InterPro" id="IPR014743">
    <property type="entry name" value="Cl-channel_core"/>
</dbReference>
<keyword evidence="9 11" id="KW-0868">Chloride</keyword>
<feature type="compositionally biased region" description="Basic and acidic residues" evidence="12">
    <location>
        <begin position="7"/>
        <end position="19"/>
    </location>
</feature>
<dbReference type="PRINTS" id="PR00762">
    <property type="entry name" value="CLCHANNEL"/>
</dbReference>
<dbReference type="GO" id="GO:0016020">
    <property type="term" value="C:membrane"/>
    <property type="evidence" value="ECO:0007669"/>
    <property type="project" value="UniProtKB-SubCell"/>
</dbReference>
<proteinExistence type="inferred from homology"/>
<evidence type="ECO:0000256" key="6">
    <source>
        <dbReference type="ARBA" id="ARBA00023065"/>
    </source>
</evidence>
<sequence length="794" mass="87376">MPPLPELPDRARTRSDRSNMTDMEYEDDMDGEQMGPGFHAQHRHATFSRCISHKMPKGTESMTYEVNESDQYMDFLERREAVKWRGFKGGFRWFLLCAIGFITGLIAIAVDFCIEHLCEWRMELNNAVVRAVRHKPAGVLLQYLSFVGSRLVMAAAAGFLVCYVEVLAAGSGIPEIKCYLNGVRLRKVVGVKTLVAKAAGIVFSVAADLPVGKEGPMIHSGAIIGALFTGCPLWQNLHPASLDTEKRDLVAAGASAGVSAAFGAPIGSVLFAIEEGTSHMNPTILLRLFVAASVAALVSRLVSSVEGHLPFGELGTKVPVSFGKFMTMDYALHELVLFVLLALLGGASGSLFTAMNKRLSLWRKKRIPPTGAKRFLEVLVVDLLVVSILFWVPVLGSGCEPLEFEGDEMDSTMKLYWSTGTVSMKSLFHSGKNFHEGYLLVFALLNFLLSCLTYGLGVPSGLFVPSLLTGAAFGRFFGQMVQKAMRQHSTANAGIYALIGAVSNLAGTARITISLTMILMEATDNALFSLPIFFAVMVAKWTGDYLSCVTANGIYDMHIMELKHIPLLEHGPEKEMIQIKVRDVMARNPVTLQAVERLGHIIEILESCKHNGFPVVFPGTKHLAGTLHRSVLHRILENCRKHDILQDPSGELRKLPPIHYEDMAMSTSKLESYEQLVADLGPEHLQHRLDLRPYMNRNGYQMPKHASVSSCFYLFRKLGLRHLPIVATNGDVCGMVTRKDLILCEEDQEHLPEDGEDSESGMDEEETSEEQNAGQDFEDSVGPTDSGFFGGGRM</sequence>
<dbReference type="InterPro" id="IPR001807">
    <property type="entry name" value="ClC"/>
</dbReference>
<evidence type="ECO:0000256" key="3">
    <source>
        <dbReference type="ARBA" id="ARBA00022692"/>
    </source>
</evidence>
<evidence type="ECO:0000256" key="9">
    <source>
        <dbReference type="ARBA" id="ARBA00023214"/>
    </source>
</evidence>
<accession>A0A7S4UII4</accession>
<dbReference type="Pfam" id="PF00571">
    <property type="entry name" value="CBS"/>
    <property type="match status" value="2"/>
</dbReference>
<dbReference type="FunFam" id="1.10.3080.10:FF:000014">
    <property type="entry name" value="Chloride channel protein"/>
    <property type="match status" value="1"/>
</dbReference>
<feature type="transmembrane region" description="Helical" evidence="11">
    <location>
        <begin position="284"/>
        <end position="302"/>
    </location>
</feature>
<dbReference type="EMBL" id="HBNR01031902">
    <property type="protein sequence ID" value="CAE4586305.1"/>
    <property type="molecule type" value="Transcribed_RNA"/>
</dbReference>
<evidence type="ECO:0000256" key="5">
    <source>
        <dbReference type="ARBA" id="ARBA00022989"/>
    </source>
</evidence>
<feature type="domain" description="CBS" evidence="13">
    <location>
        <begin position="695"/>
        <end position="753"/>
    </location>
</feature>
<feature type="region of interest" description="Disordered" evidence="12">
    <location>
        <begin position="746"/>
        <end position="794"/>
    </location>
</feature>
<name>A0A7S4UII4_9DINO</name>
<feature type="domain" description="CBS" evidence="13">
    <location>
        <begin position="585"/>
        <end position="644"/>
    </location>
</feature>
<dbReference type="Gene3D" id="3.10.580.10">
    <property type="entry name" value="CBS-domain"/>
    <property type="match status" value="1"/>
</dbReference>
<dbReference type="GO" id="GO:0005254">
    <property type="term" value="F:chloride channel activity"/>
    <property type="evidence" value="ECO:0007669"/>
    <property type="project" value="UniProtKB-UniRule"/>
</dbReference>
<evidence type="ECO:0000256" key="8">
    <source>
        <dbReference type="ARBA" id="ARBA00023136"/>
    </source>
</evidence>
<keyword evidence="7 10" id="KW-0129">CBS domain</keyword>
<reference evidence="14" key="1">
    <citation type="submission" date="2021-01" db="EMBL/GenBank/DDBJ databases">
        <authorList>
            <person name="Corre E."/>
            <person name="Pelletier E."/>
            <person name="Niang G."/>
            <person name="Scheremetjew M."/>
            <person name="Finn R."/>
            <person name="Kale V."/>
            <person name="Holt S."/>
            <person name="Cochrane G."/>
            <person name="Meng A."/>
            <person name="Brown T."/>
            <person name="Cohen L."/>
        </authorList>
    </citation>
    <scope>NUCLEOTIDE SEQUENCE</scope>
    <source>
        <strain evidence="14">CCMP3105</strain>
    </source>
</reference>
<feature type="transmembrane region" description="Helical" evidence="11">
    <location>
        <begin position="335"/>
        <end position="354"/>
    </location>
</feature>
<keyword evidence="3 11" id="KW-0812">Transmembrane</keyword>
<dbReference type="PANTHER" id="PTHR11689:SF136">
    <property type="entry name" value="H(+)_CL(-) EXCHANGE TRANSPORTER 7"/>
    <property type="match status" value="1"/>
</dbReference>
<dbReference type="SUPFAM" id="SSF81340">
    <property type="entry name" value="Clc chloride channel"/>
    <property type="match status" value="1"/>
</dbReference>
<dbReference type="Gene3D" id="1.10.3080.10">
    <property type="entry name" value="Clc chloride channel"/>
    <property type="match status" value="1"/>
</dbReference>
<comment type="similarity">
    <text evidence="11">Belongs to the chloride channel (TC 2.A.49) family.</text>
</comment>
<evidence type="ECO:0000256" key="4">
    <source>
        <dbReference type="ARBA" id="ARBA00022737"/>
    </source>
</evidence>
<dbReference type="InterPro" id="IPR051280">
    <property type="entry name" value="Cl-channel/antiporter"/>
</dbReference>
<keyword evidence="4" id="KW-0677">Repeat</keyword>
<keyword evidence="8 11" id="KW-0472">Membrane</keyword>